<dbReference type="AlphaFoldDB" id="A0A9N9BTA8"/>
<organism evidence="2 3">
    <name type="scientific">Ambispora leptoticha</name>
    <dbReference type="NCBI Taxonomy" id="144679"/>
    <lineage>
        <taxon>Eukaryota</taxon>
        <taxon>Fungi</taxon>
        <taxon>Fungi incertae sedis</taxon>
        <taxon>Mucoromycota</taxon>
        <taxon>Glomeromycotina</taxon>
        <taxon>Glomeromycetes</taxon>
        <taxon>Archaeosporales</taxon>
        <taxon>Ambisporaceae</taxon>
        <taxon>Ambispora</taxon>
    </lineage>
</organism>
<accession>A0A9N9BTA8</accession>
<comment type="caution">
    <text evidence="2">The sequence shown here is derived from an EMBL/GenBank/DDBJ whole genome shotgun (WGS) entry which is preliminary data.</text>
</comment>
<feature type="compositionally biased region" description="Basic and acidic residues" evidence="1">
    <location>
        <begin position="160"/>
        <end position="182"/>
    </location>
</feature>
<evidence type="ECO:0000313" key="2">
    <source>
        <dbReference type="EMBL" id="CAG8578993.1"/>
    </source>
</evidence>
<name>A0A9N9BTA8_9GLOM</name>
<protein>
    <submittedName>
        <fullName evidence="2">1910_t:CDS:1</fullName>
    </submittedName>
</protein>
<proteinExistence type="predicted"/>
<gene>
    <name evidence="2" type="ORF">ALEPTO_LOCUS7169</name>
</gene>
<evidence type="ECO:0000256" key="1">
    <source>
        <dbReference type="SAM" id="MobiDB-lite"/>
    </source>
</evidence>
<dbReference type="Proteomes" id="UP000789508">
    <property type="component" value="Unassembled WGS sequence"/>
</dbReference>
<dbReference type="EMBL" id="CAJVPS010002919">
    <property type="protein sequence ID" value="CAG8578993.1"/>
    <property type="molecule type" value="Genomic_DNA"/>
</dbReference>
<evidence type="ECO:0000313" key="3">
    <source>
        <dbReference type="Proteomes" id="UP000789508"/>
    </source>
</evidence>
<reference evidence="2" key="1">
    <citation type="submission" date="2021-06" db="EMBL/GenBank/DDBJ databases">
        <authorList>
            <person name="Kallberg Y."/>
            <person name="Tangrot J."/>
            <person name="Rosling A."/>
        </authorList>
    </citation>
    <scope>NUCLEOTIDE SEQUENCE</scope>
    <source>
        <strain evidence="2">FL130A</strain>
    </source>
</reference>
<feature type="region of interest" description="Disordered" evidence="1">
    <location>
        <begin position="153"/>
        <end position="187"/>
    </location>
</feature>
<keyword evidence="3" id="KW-1185">Reference proteome</keyword>
<sequence length="283" mass="32260">MVSNENTAAPPPLSSRPRHTCEQCVNLSHQLKIKDTEIRARDTQISYLQGQLLDVKDKLLAKDSQMEDTFVKLNQKQEELLQLHAKFTQVLLDKDSHIQYLHQKVGKKQEDLLEKESTINNLLEKLNLRQEELAEKDTKIQEIHEKLIHMSGHAGTMKTGKNENNKLERSWRQESADNEGARKKPNKNMEVSWRANGSARSLETAVLDKILVSELEPSMNQDEIARAFNNQFKGAKVSVEVPQGKSNGIITVESEEKLQEALTRGILRVHGKPLELKRYLPSS</sequence>